<sequence length="43" mass="5064">MLISALLSIIAQLECKMKISALKHLFCEIEFEQCVVLQRYLFF</sequence>
<reference evidence="1 2" key="1">
    <citation type="journal article" date="2010" name="J. Bacteriol.">
        <title>Complete genome sequence of the diesel-degrading Acinetobacter sp. strain DR1.</title>
        <authorList>
            <person name="Jung J."/>
            <person name="Baek J.H."/>
            <person name="Park W."/>
        </authorList>
    </citation>
    <scope>NUCLEOTIDE SEQUENCE [LARGE SCALE GENOMIC DNA]</scope>
    <source>
        <strain evidence="2">JCM 16667 / KCTC 23045 / DR1</strain>
    </source>
</reference>
<dbReference type="Proteomes" id="UP000000392">
    <property type="component" value="Chromosome"/>
</dbReference>
<accession>A0AAN0P955</accession>
<organism evidence="1 2">
    <name type="scientific">Acinetobacter oleivorans (strain JCM 16667 / KCTC 23045 / DR1)</name>
    <dbReference type="NCBI Taxonomy" id="436717"/>
    <lineage>
        <taxon>Bacteria</taxon>
        <taxon>Pseudomonadati</taxon>
        <taxon>Pseudomonadota</taxon>
        <taxon>Gammaproteobacteria</taxon>
        <taxon>Moraxellales</taxon>
        <taxon>Moraxellaceae</taxon>
        <taxon>Acinetobacter</taxon>
    </lineage>
</organism>
<evidence type="ECO:0000313" key="2">
    <source>
        <dbReference type="Proteomes" id="UP000000392"/>
    </source>
</evidence>
<dbReference type="KEGG" id="acd:AOLE_11280"/>
<dbReference type="EMBL" id="CP002080">
    <property type="protein sequence ID" value="ADI91145.1"/>
    <property type="molecule type" value="Genomic_DNA"/>
</dbReference>
<name>A0AAN0P955_ACISD</name>
<evidence type="ECO:0000313" key="1">
    <source>
        <dbReference type="EMBL" id="ADI91145.1"/>
    </source>
</evidence>
<gene>
    <name evidence="1" type="ordered locus">AOLE_11280</name>
</gene>
<dbReference type="AlphaFoldDB" id="A0AAN0P955"/>
<protein>
    <submittedName>
        <fullName evidence="1">Uncharacterized protein</fullName>
    </submittedName>
</protein>
<proteinExistence type="predicted"/>